<dbReference type="InterPro" id="IPR015807">
    <property type="entry name" value="His-tRNA-ligase"/>
</dbReference>
<feature type="compositionally biased region" description="Basic and acidic residues" evidence="7">
    <location>
        <begin position="87"/>
        <end position="101"/>
    </location>
</feature>
<dbReference type="HAMAP" id="MF_00127">
    <property type="entry name" value="His_tRNA_synth"/>
    <property type="match status" value="1"/>
</dbReference>
<protein>
    <recommendedName>
        <fullName evidence="2">histidine--tRNA ligase</fullName>
        <ecNumber evidence="2">6.1.1.21</ecNumber>
    </recommendedName>
</protein>
<keyword evidence="4" id="KW-0067">ATP-binding</keyword>
<dbReference type="InterPro" id="IPR036621">
    <property type="entry name" value="Anticodon-bd_dom_sf"/>
</dbReference>
<keyword evidence="3" id="KW-0547">Nucleotide-binding</keyword>
<dbReference type="EC" id="6.1.1.21" evidence="2"/>
<evidence type="ECO:0000256" key="5">
    <source>
        <dbReference type="ARBA" id="ARBA00022917"/>
    </source>
</evidence>
<reference evidence="9" key="1">
    <citation type="submission" date="2017-08" db="EMBL/GenBank/DDBJ databases">
        <authorList>
            <person name="Polle J.E."/>
            <person name="Barry K."/>
            <person name="Cushman J."/>
            <person name="Schmutz J."/>
            <person name="Tran D."/>
            <person name="Hathwaick L.T."/>
            <person name="Yim W.C."/>
            <person name="Jenkins J."/>
            <person name="Mckie-Krisberg Z.M."/>
            <person name="Prochnik S."/>
            <person name="Lindquist E."/>
            <person name="Dockter R.B."/>
            <person name="Adam C."/>
            <person name="Molina H."/>
            <person name="Bunkerborg J."/>
            <person name="Jin E."/>
            <person name="Buchheim M."/>
            <person name="Magnuson J."/>
        </authorList>
    </citation>
    <scope>NUCLEOTIDE SEQUENCE</scope>
    <source>
        <strain evidence="9">CCAP 19/18</strain>
    </source>
</reference>
<feature type="compositionally biased region" description="Low complexity" evidence="7">
    <location>
        <begin position="73"/>
        <end position="83"/>
    </location>
</feature>
<dbReference type="NCBIfam" id="TIGR00442">
    <property type="entry name" value="hisS"/>
    <property type="match status" value="1"/>
</dbReference>
<dbReference type="Pfam" id="PF13393">
    <property type="entry name" value="tRNA-synt_His"/>
    <property type="match status" value="1"/>
</dbReference>
<evidence type="ECO:0000256" key="4">
    <source>
        <dbReference type="ARBA" id="ARBA00022840"/>
    </source>
</evidence>
<evidence type="ECO:0000313" key="9">
    <source>
        <dbReference type="EMBL" id="KAF5833236.1"/>
    </source>
</evidence>
<dbReference type="InterPro" id="IPR041715">
    <property type="entry name" value="HisRS-like_core"/>
</dbReference>
<evidence type="ECO:0000256" key="6">
    <source>
        <dbReference type="ARBA" id="ARBA00047639"/>
    </source>
</evidence>
<dbReference type="SUPFAM" id="SSF55681">
    <property type="entry name" value="Class II aaRS and biotin synthetases"/>
    <property type="match status" value="1"/>
</dbReference>
<evidence type="ECO:0000256" key="3">
    <source>
        <dbReference type="ARBA" id="ARBA00022741"/>
    </source>
</evidence>
<proteinExistence type="inferred from homology"/>
<dbReference type="Gene3D" id="3.40.50.800">
    <property type="entry name" value="Anticodon-binding domain"/>
    <property type="match status" value="1"/>
</dbReference>
<sequence>MQEDDFSQVEASLSCARNELLTVGSLLLNEPSCCPSLAAARAADAAFRAALEAVALESLAGVAVLRMVEGPPASAAPTAGSIPQEADGSKGADNKKGGDKKKDKKGAGGVVLGKGTALVRAFVEGAAAGGPGSVLPVTPAEPPAAASLAAGCLGPQALAAVTAALDPLHSAALDQVMVELRSCVEANQARRKPKVAKGARDFMPDQMAIREAAFNIITSVFKRHGAVSIDTPVFELRETLMGKYGEDSKLIYDLAGGELLSLRYDLTVPFARYVAVNSVGNIKRYHIGKVYRRDQPQMTRGRFREFFQCDFDVAGAYATMVADSEVVKVLVEILQDLQLGEFEIKLNHRKLLDSMMEIAGVPPQKFRAICSAIDKLDKEPWEAVRSEMIEEKGLPDAVADSIGDFVVLRGEPMALLDKLSSPDHPFTQHPASREAMEELRLLFKYLTAMNALGPVVLDLSLARGLDYYTGVIYEATLKGGNVGSIAAGGRYDTLVGMFSSKDVPAVGVSIGIERVFAIMEAKVRERAAAQGQPVRATETEVLVASIGNDMQVKRMEVANMLWGAGVNAEFGFKPNPKMGDQLNYALEQAIPFIVLFGDEELNAGCVKVKDMGEKTEDKVPLQNLTSDLNRRLQIRRAQSGLLPPKQEC</sequence>
<dbReference type="EMBL" id="MU069822">
    <property type="protein sequence ID" value="KAF5833236.1"/>
    <property type="molecule type" value="Genomic_DNA"/>
</dbReference>
<gene>
    <name evidence="9" type="ORF">DUNSADRAFT_10518</name>
</gene>
<evidence type="ECO:0000259" key="8">
    <source>
        <dbReference type="PROSITE" id="PS50862"/>
    </source>
</evidence>
<comment type="catalytic activity">
    <reaction evidence="6">
        <text>tRNA(His) + L-histidine + ATP = L-histidyl-tRNA(His) + AMP + diphosphate + H(+)</text>
        <dbReference type="Rhea" id="RHEA:17313"/>
        <dbReference type="Rhea" id="RHEA-COMP:9665"/>
        <dbReference type="Rhea" id="RHEA-COMP:9689"/>
        <dbReference type="ChEBI" id="CHEBI:15378"/>
        <dbReference type="ChEBI" id="CHEBI:30616"/>
        <dbReference type="ChEBI" id="CHEBI:33019"/>
        <dbReference type="ChEBI" id="CHEBI:57595"/>
        <dbReference type="ChEBI" id="CHEBI:78442"/>
        <dbReference type="ChEBI" id="CHEBI:78527"/>
        <dbReference type="ChEBI" id="CHEBI:456215"/>
        <dbReference type="EC" id="6.1.1.21"/>
    </reaction>
</comment>
<dbReference type="PROSITE" id="PS50862">
    <property type="entry name" value="AA_TRNA_LIGASE_II"/>
    <property type="match status" value="1"/>
</dbReference>
<dbReference type="CDD" id="cd00773">
    <property type="entry name" value="HisRS-like_core"/>
    <property type="match status" value="1"/>
</dbReference>
<organism evidence="9 10">
    <name type="scientific">Dunaliella salina</name>
    <name type="common">Green alga</name>
    <name type="synonym">Protococcus salinus</name>
    <dbReference type="NCBI Taxonomy" id="3046"/>
    <lineage>
        <taxon>Eukaryota</taxon>
        <taxon>Viridiplantae</taxon>
        <taxon>Chlorophyta</taxon>
        <taxon>core chlorophytes</taxon>
        <taxon>Chlorophyceae</taxon>
        <taxon>CS clade</taxon>
        <taxon>Chlamydomonadales</taxon>
        <taxon>Dunaliellaceae</taxon>
        <taxon>Dunaliella</taxon>
    </lineage>
</organism>
<dbReference type="Pfam" id="PF03129">
    <property type="entry name" value="HGTP_anticodon"/>
    <property type="match status" value="1"/>
</dbReference>
<dbReference type="PANTHER" id="PTHR11476:SF7">
    <property type="entry name" value="HISTIDINE--TRNA LIGASE"/>
    <property type="match status" value="1"/>
</dbReference>
<dbReference type="Proteomes" id="UP000815325">
    <property type="component" value="Unassembled WGS sequence"/>
</dbReference>
<dbReference type="Gene3D" id="3.30.930.10">
    <property type="entry name" value="Bira Bifunctional Protein, Domain 2"/>
    <property type="match status" value="1"/>
</dbReference>
<dbReference type="PANTHER" id="PTHR11476">
    <property type="entry name" value="HISTIDYL-TRNA SYNTHETASE"/>
    <property type="match status" value="1"/>
</dbReference>
<name>A0ABQ7GF52_DUNSA</name>
<keyword evidence="10" id="KW-1185">Reference proteome</keyword>
<dbReference type="InterPro" id="IPR006195">
    <property type="entry name" value="aa-tRNA-synth_II"/>
</dbReference>
<comment type="caution">
    <text evidence="9">The sequence shown here is derived from an EMBL/GenBank/DDBJ whole genome shotgun (WGS) entry which is preliminary data.</text>
</comment>
<comment type="similarity">
    <text evidence="1">Belongs to the class-II aminoacyl-tRNA synthetase family.</text>
</comment>
<evidence type="ECO:0000256" key="2">
    <source>
        <dbReference type="ARBA" id="ARBA00012815"/>
    </source>
</evidence>
<keyword evidence="5" id="KW-0648">Protein biosynthesis</keyword>
<dbReference type="InterPro" id="IPR045864">
    <property type="entry name" value="aa-tRNA-synth_II/BPL/LPL"/>
</dbReference>
<evidence type="ECO:0000256" key="7">
    <source>
        <dbReference type="SAM" id="MobiDB-lite"/>
    </source>
</evidence>
<accession>A0ABQ7GF52</accession>
<feature type="region of interest" description="Disordered" evidence="7">
    <location>
        <begin position="73"/>
        <end position="107"/>
    </location>
</feature>
<dbReference type="InterPro" id="IPR004154">
    <property type="entry name" value="Anticodon-bd"/>
</dbReference>
<dbReference type="SUPFAM" id="SSF52954">
    <property type="entry name" value="Class II aaRS ABD-related"/>
    <property type="match status" value="1"/>
</dbReference>
<feature type="domain" description="Aminoacyl-transfer RNA synthetases class-II family profile" evidence="8">
    <location>
        <begin position="174"/>
        <end position="519"/>
    </location>
</feature>
<evidence type="ECO:0000256" key="1">
    <source>
        <dbReference type="ARBA" id="ARBA00008226"/>
    </source>
</evidence>
<evidence type="ECO:0000313" key="10">
    <source>
        <dbReference type="Proteomes" id="UP000815325"/>
    </source>
</evidence>